<gene>
    <name evidence="3" type="ordered locus">RPC_4483</name>
</gene>
<dbReference type="GO" id="GO:0008757">
    <property type="term" value="F:S-adenosylmethionine-dependent methyltransferase activity"/>
    <property type="evidence" value="ECO:0007669"/>
    <property type="project" value="InterPro"/>
</dbReference>
<dbReference type="Gene3D" id="3.40.50.150">
    <property type="entry name" value="Vaccinia Virus protein VP39"/>
    <property type="match status" value="1"/>
</dbReference>
<dbReference type="GO" id="GO:0032259">
    <property type="term" value="P:methylation"/>
    <property type="evidence" value="ECO:0007669"/>
    <property type="project" value="UniProtKB-KW"/>
</dbReference>
<dbReference type="InterPro" id="IPR013216">
    <property type="entry name" value="Methyltransf_11"/>
</dbReference>
<keyword evidence="3" id="KW-0489">Methyltransferase</keyword>
<dbReference type="EMBL" id="CP000301">
    <property type="protein sequence ID" value="ABD90006.1"/>
    <property type="molecule type" value="Genomic_DNA"/>
</dbReference>
<dbReference type="KEGG" id="rpc:RPC_4483"/>
<dbReference type="Pfam" id="PF08241">
    <property type="entry name" value="Methyltransf_11"/>
    <property type="match status" value="1"/>
</dbReference>
<dbReference type="InterPro" id="IPR016980">
    <property type="entry name" value="S-AdoMet-dep_MeTrfase_Alr7345"/>
</dbReference>
<dbReference type="PIRSF" id="PIRSF031679">
    <property type="entry name" value="Mtase_Alr7345_prd"/>
    <property type="match status" value="1"/>
</dbReference>
<reference evidence="3" key="1">
    <citation type="submission" date="2006-03" db="EMBL/GenBank/DDBJ databases">
        <title>Complete sequence of Rhodopseudomonas palustris BisB18.</title>
        <authorList>
            <consortium name="US DOE Joint Genome Institute"/>
            <person name="Copeland A."/>
            <person name="Lucas S."/>
            <person name="Lapidus A."/>
            <person name="Barry K."/>
            <person name="Detter J.C."/>
            <person name="Glavina del Rio T."/>
            <person name="Hammon N."/>
            <person name="Israni S."/>
            <person name="Dalin E."/>
            <person name="Tice H."/>
            <person name="Pitluck S."/>
            <person name="Chain P."/>
            <person name="Malfatti S."/>
            <person name="Shin M."/>
            <person name="Vergez L."/>
            <person name="Schmutz J."/>
            <person name="Larimer F."/>
            <person name="Land M."/>
            <person name="Hauser L."/>
            <person name="Pelletier D.A."/>
            <person name="Kyrpides N."/>
            <person name="Anderson I."/>
            <person name="Oda Y."/>
            <person name="Harwood C.S."/>
            <person name="Richardson P."/>
        </authorList>
    </citation>
    <scope>NUCLEOTIDE SEQUENCE [LARGE SCALE GENOMIC DNA]</scope>
    <source>
        <strain evidence="3">BisB18</strain>
    </source>
</reference>
<evidence type="ECO:0000256" key="1">
    <source>
        <dbReference type="SAM" id="SignalP"/>
    </source>
</evidence>
<organism evidence="3">
    <name type="scientific">Rhodopseudomonas palustris (strain BisB18)</name>
    <dbReference type="NCBI Taxonomy" id="316056"/>
    <lineage>
        <taxon>Bacteria</taxon>
        <taxon>Pseudomonadati</taxon>
        <taxon>Pseudomonadota</taxon>
        <taxon>Alphaproteobacteria</taxon>
        <taxon>Hyphomicrobiales</taxon>
        <taxon>Nitrobacteraceae</taxon>
        <taxon>Rhodopseudomonas</taxon>
    </lineage>
</organism>
<dbReference type="AlphaFoldDB" id="Q20XY0"/>
<evidence type="ECO:0000313" key="3">
    <source>
        <dbReference type="EMBL" id="ABD90006.1"/>
    </source>
</evidence>
<proteinExistence type="predicted"/>
<feature type="signal peptide" evidence="1">
    <location>
        <begin position="1"/>
        <end position="35"/>
    </location>
</feature>
<protein>
    <submittedName>
        <fullName evidence="3">Methyltransferase type 12</fullName>
    </submittedName>
</protein>
<feature type="chain" id="PRO_5004199323" evidence="1">
    <location>
        <begin position="36"/>
        <end position="290"/>
    </location>
</feature>
<keyword evidence="3" id="KW-0808">Transferase</keyword>
<keyword evidence="1" id="KW-0732">Signal</keyword>
<accession>Q20XY0</accession>
<dbReference type="InterPro" id="IPR029063">
    <property type="entry name" value="SAM-dependent_MTases_sf"/>
</dbReference>
<dbReference type="HOGENOM" id="CLU_072291_0_0_5"/>
<name>Q20XY0_RHOPB</name>
<evidence type="ECO:0000259" key="2">
    <source>
        <dbReference type="Pfam" id="PF08241"/>
    </source>
</evidence>
<dbReference type="SUPFAM" id="SSF53335">
    <property type="entry name" value="S-adenosyl-L-methionine-dependent methyltransferases"/>
    <property type="match status" value="1"/>
</dbReference>
<sequence length="290" mass="31768">MPSNRRRSMPRTTARFFLLGAACLIGVTLASRADAAEPQPGDAAALQAAIDGPQRSARFIARDAVRHPAQELTFFEITPRATVIEIWPGAGYWTEILAPYLHDHGTYYAAIEPRSAGSETSPDAKTPFQIKLDADKALYGAVKLTEFAPKNPAPIAPDGSADVILTFRNLHNWLKQGNADQALATFYRALKPGGILGLEDHRGQRDVAQDPRALDGYVRQDYAIALVQRAGFEFVASSEINANPKDTANWPKGVWTLPPTFSLGDVDRDTYAAIGEADNFVLKFRKPLRH</sequence>
<feature type="domain" description="Methyltransferase type 11" evidence="2">
    <location>
        <begin position="156"/>
        <end position="196"/>
    </location>
</feature>
<dbReference type="eggNOG" id="COG4798">
    <property type="taxonomic scope" value="Bacteria"/>
</dbReference>